<evidence type="ECO:0000313" key="2">
    <source>
        <dbReference type="EMBL" id="TVZ69678.1"/>
    </source>
</evidence>
<dbReference type="AlphaFoldDB" id="A0A542CWI5"/>
<name>A0A542CWI5_SERFO</name>
<keyword evidence="1" id="KW-0472">Membrane</keyword>
<keyword evidence="1" id="KW-1133">Transmembrane helix</keyword>
<gene>
    <name evidence="2" type="ORF">FHU10_2208</name>
</gene>
<reference evidence="2" key="2">
    <citation type="submission" date="2019-08" db="EMBL/GenBank/DDBJ databases">
        <title>Investigation of anaerobic lignin degradation for improved lignocellulosic biofuels.</title>
        <authorList>
            <person name="Deangelis K.PhD."/>
        </authorList>
    </citation>
    <scope>NUCLEOTIDE SEQUENCE [LARGE SCALE GENOMIC DNA]</scope>
    <source>
        <strain evidence="2">128R</strain>
    </source>
</reference>
<feature type="transmembrane region" description="Helical" evidence="1">
    <location>
        <begin position="14"/>
        <end position="37"/>
    </location>
</feature>
<proteinExistence type="predicted"/>
<keyword evidence="1" id="KW-0812">Transmembrane</keyword>
<organism evidence="2">
    <name type="scientific">Serratia fonticola</name>
    <dbReference type="NCBI Taxonomy" id="47917"/>
    <lineage>
        <taxon>Bacteria</taxon>
        <taxon>Pseudomonadati</taxon>
        <taxon>Pseudomonadota</taxon>
        <taxon>Gammaproteobacteria</taxon>
        <taxon>Enterobacterales</taxon>
        <taxon>Yersiniaceae</taxon>
        <taxon>Serratia</taxon>
    </lineage>
</organism>
<reference evidence="2" key="1">
    <citation type="submission" date="2019-06" db="EMBL/GenBank/DDBJ databases">
        <authorList>
            <person name="Deangelis K."/>
            <person name="Huntemann M."/>
            <person name="Clum A."/>
            <person name="Pillay M."/>
            <person name="Palaniappan K."/>
            <person name="Varghese N."/>
            <person name="Mikhailova N."/>
            <person name="Stamatis D."/>
            <person name="Reddy T."/>
            <person name="Daum C."/>
            <person name="Shapiro N."/>
            <person name="Ivanova N."/>
            <person name="Kyrpides N."/>
            <person name="Woyke T."/>
        </authorList>
    </citation>
    <scope>NUCLEOTIDE SEQUENCE [LARGE SCALE GENOMIC DNA]</scope>
    <source>
        <strain evidence="2">128R</strain>
    </source>
</reference>
<dbReference type="EMBL" id="VISQ01000001">
    <property type="protein sequence ID" value="TVZ69678.1"/>
    <property type="molecule type" value="Genomic_DNA"/>
</dbReference>
<accession>A0A542CWI5</accession>
<sequence>MFLYIMSTTANKPWGVLALLVSGIDCLLSLLGMVSFFL</sequence>
<protein>
    <submittedName>
        <fullName evidence="2">Uncharacterized protein</fullName>
    </submittedName>
</protein>
<evidence type="ECO:0000256" key="1">
    <source>
        <dbReference type="SAM" id="Phobius"/>
    </source>
</evidence>
<comment type="caution">
    <text evidence="2">The sequence shown here is derived from an EMBL/GenBank/DDBJ whole genome shotgun (WGS) entry which is preliminary data.</text>
</comment>